<dbReference type="Gene3D" id="2.60.40.10">
    <property type="entry name" value="Immunoglobulins"/>
    <property type="match status" value="2"/>
</dbReference>
<dbReference type="Proteomes" id="UP000785200">
    <property type="component" value="Unassembled WGS sequence"/>
</dbReference>
<dbReference type="InterPro" id="IPR050887">
    <property type="entry name" value="Beta-mannosidase_GH2"/>
</dbReference>
<protein>
    <recommendedName>
        <fullName evidence="9">Beta-mannosidase B</fullName>
        <ecNumber evidence="3">3.2.1.25</ecNumber>
    </recommendedName>
    <alternativeName>
        <fullName evidence="10">Mannanase B</fullName>
    </alternativeName>
</protein>
<evidence type="ECO:0000256" key="2">
    <source>
        <dbReference type="ARBA" id="ARBA00004740"/>
    </source>
</evidence>
<dbReference type="Gene3D" id="2.60.120.260">
    <property type="entry name" value="Galactose-binding domain-like"/>
    <property type="match status" value="1"/>
</dbReference>
<dbReference type="AlphaFoldDB" id="A0A9P7AWX1"/>
<keyword evidence="5" id="KW-0119">Carbohydrate metabolism</keyword>
<keyword evidence="4" id="KW-0378">Hydrolase</keyword>
<comment type="caution">
    <text evidence="14">The sequence shown here is derived from an EMBL/GenBank/DDBJ whole genome shotgun (WGS) entry which is preliminary data.</text>
</comment>
<dbReference type="EMBL" id="VNKQ01000009">
    <property type="protein sequence ID" value="KAG0649033.1"/>
    <property type="molecule type" value="Genomic_DNA"/>
</dbReference>
<dbReference type="EC" id="3.2.1.25" evidence="3"/>
<evidence type="ECO:0000256" key="7">
    <source>
        <dbReference type="ARBA" id="ARBA00023326"/>
    </source>
</evidence>
<dbReference type="PANTHER" id="PTHR43730:SF1">
    <property type="entry name" value="BETA-MANNOSIDASE"/>
    <property type="match status" value="1"/>
</dbReference>
<evidence type="ECO:0000313" key="15">
    <source>
        <dbReference type="Proteomes" id="UP000785200"/>
    </source>
</evidence>
<evidence type="ECO:0000256" key="6">
    <source>
        <dbReference type="ARBA" id="ARBA00023295"/>
    </source>
</evidence>
<keyword evidence="6" id="KW-0326">Glycosidase</keyword>
<dbReference type="Pfam" id="PF17786">
    <property type="entry name" value="Mannosidase_ig"/>
    <property type="match status" value="1"/>
</dbReference>
<keyword evidence="7" id="KW-0624">Polysaccharide degradation</keyword>
<dbReference type="InterPro" id="IPR054593">
    <property type="entry name" value="Beta-mannosidase-like_N2"/>
</dbReference>
<feature type="domain" description="Beta-mannosidase-like galactose-binding" evidence="13">
    <location>
        <begin position="24"/>
        <end position="190"/>
    </location>
</feature>
<evidence type="ECO:0000256" key="1">
    <source>
        <dbReference type="ARBA" id="ARBA00000829"/>
    </source>
</evidence>
<dbReference type="InterPro" id="IPR036156">
    <property type="entry name" value="Beta-gal/glucu_dom_sf"/>
</dbReference>
<reference evidence="14" key="1">
    <citation type="submission" date="2019-07" db="EMBL/GenBank/DDBJ databases">
        <title>Hyphodiscus hymeniophilus genome sequencing and assembly.</title>
        <authorList>
            <person name="Kramer G."/>
            <person name="Nodwell J."/>
        </authorList>
    </citation>
    <scope>NUCLEOTIDE SEQUENCE</scope>
    <source>
        <strain evidence="14">ATCC 34498</strain>
    </source>
</reference>
<evidence type="ECO:0000256" key="5">
    <source>
        <dbReference type="ARBA" id="ARBA00023277"/>
    </source>
</evidence>
<evidence type="ECO:0000256" key="4">
    <source>
        <dbReference type="ARBA" id="ARBA00022801"/>
    </source>
</evidence>
<dbReference type="GO" id="GO:0006516">
    <property type="term" value="P:glycoprotein catabolic process"/>
    <property type="evidence" value="ECO:0007669"/>
    <property type="project" value="TreeGrafter"/>
</dbReference>
<evidence type="ECO:0000256" key="3">
    <source>
        <dbReference type="ARBA" id="ARBA00012754"/>
    </source>
</evidence>
<dbReference type="GO" id="GO:0000272">
    <property type="term" value="P:polysaccharide catabolic process"/>
    <property type="evidence" value="ECO:0007669"/>
    <property type="project" value="UniProtKB-KW"/>
</dbReference>
<dbReference type="InterPro" id="IPR008979">
    <property type="entry name" value="Galactose-bd-like_sf"/>
</dbReference>
<keyword evidence="15" id="KW-1185">Reference proteome</keyword>
<evidence type="ECO:0000259" key="12">
    <source>
        <dbReference type="Pfam" id="PF17786"/>
    </source>
</evidence>
<dbReference type="FunFam" id="3.20.20.80:FF:000050">
    <property type="entry name" value="Beta-mannosidase B"/>
    <property type="match status" value="1"/>
</dbReference>
<dbReference type="InterPro" id="IPR006102">
    <property type="entry name" value="Ig-like_GH2"/>
</dbReference>
<dbReference type="InterPro" id="IPR041447">
    <property type="entry name" value="Mannosidase_ig"/>
</dbReference>
<evidence type="ECO:0000259" key="11">
    <source>
        <dbReference type="Pfam" id="PF00703"/>
    </source>
</evidence>
<proteinExistence type="inferred from homology"/>
<evidence type="ECO:0000259" key="13">
    <source>
        <dbReference type="Pfam" id="PF22666"/>
    </source>
</evidence>
<dbReference type="GO" id="GO:0004567">
    <property type="term" value="F:beta-mannosidase activity"/>
    <property type="evidence" value="ECO:0007669"/>
    <property type="project" value="UniProtKB-EC"/>
</dbReference>
<evidence type="ECO:0000256" key="8">
    <source>
        <dbReference type="ARBA" id="ARBA00038429"/>
    </source>
</evidence>
<comment type="similarity">
    <text evidence="8">Belongs to the glycosyl hydrolase 2 family. Beta-mannosidase B subfamily.</text>
</comment>
<dbReference type="Pfam" id="PF00703">
    <property type="entry name" value="Glyco_hydro_2"/>
    <property type="match status" value="1"/>
</dbReference>
<comment type="pathway">
    <text evidence="2">Glycan metabolism; N-glycan degradation.</text>
</comment>
<evidence type="ECO:0000256" key="10">
    <source>
        <dbReference type="ARBA" id="ARBA00041614"/>
    </source>
</evidence>
<dbReference type="OrthoDB" id="2866996at2759"/>
<dbReference type="SUPFAM" id="SSF49303">
    <property type="entry name" value="beta-Galactosidase/glucuronidase domain"/>
    <property type="match status" value="2"/>
</dbReference>
<dbReference type="InterPro" id="IPR017853">
    <property type="entry name" value="GH"/>
</dbReference>
<sequence length="858" mass="98237">MSVFTSTNLCSKWELKQVDAVGVSTPNDEFLPVSQFPTNIHLDLLAHNLIPDPFIGLNEYKVQWVGEQKWLYRTTFATASALAGEKTVLQFDGLDTFALVSLNGIQILEAENMHRTFRVDISDKVKEGENVLEILFDSAIIRGKKLMQERDFKPAGFTSSTDKSRLLVRKAQYHYAWNWGPELTTCGPWRPVHLERYSTRISDLWTQVDVSIATRSADVSVFAEIDGERDDCSIIFTILGPEQNTLVTKSLELSGKGPFSAQFKIDDASFWWPVGLGKQPLYTVRAELIHKNITLHEKLRKIGLRSATIIQRPLKDAPGTSFFVEVNGIPIFSSGSNWCPADHFVPRISDARYRKLLKMFVMANQNMIRVWGGGVYEEDIFYDICDELGILVWNDFMFACGTYPADVPFQNTIAAEVEDNLRRLRHHPSIVAWCGNNEDYLFATLFKTEYDINDPNPESWLKSNFPGRYIYEKLLPDLCDTFVPNTSYHPGSPWGGKSFNDPTVGDTHMWEVWHHISRPWQEYPKLGSRFVSEFGISSLPHIKTIESYLVDSPPTERHPHSRTVDHHNKEMQHERKMATYLIENFKYGFGLEEYIYVSQLNQAEAMTCALRAWRREWKGEGREYCGGSLIWQFNPTWQVTSKALVDYFNRPKMAYFTVKRDIAPLSLGIERKEIKTSRFEFTRAFIDTETRFLGWATNVTLEPMLCSLVIKVFELSTGSEVFSQVETREIAANVSTELFDLELPQSQSSDEQPLIISTCLRTLTVDNTEGPMLARCTNWPQPYRYLNMPKPTLDMRIHGDRITVKSDVPVKGLAFYVEDVDAVEFEDNLLDLVPGDEQVVVANGLGGRPVTWRYYGME</sequence>
<dbReference type="Pfam" id="PF22666">
    <property type="entry name" value="Glyco_hydro_2_N2"/>
    <property type="match status" value="1"/>
</dbReference>
<gene>
    <name evidence="14" type="ORF">D0Z07_5047</name>
</gene>
<dbReference type="SUPFAM" id="SSF51445">
    <property type="entry name" value="(Trans)glycosidases"/>
    <property type="match status" value="1"/>
</dbReference>
<comment type="catalytic activity">
    <reaction evidence="1">
        <text>Hydrolysis of terminal, non-reducing beta-D-mannose residues in beta-D-mannosides.</text>
        <dbReference type="EC" id="3.2.1.25"/>
    </reaction>
</comment>
<dbReference type="PANTHER" id="PTHR43730">
    <property type="entry name" value="BETA-MANNOSIDASE"/>
    <property type="match status" value="1"/>
</dbReference>
<accession>A0A9P7AWX1</accession>
<name>A0A9P7AWX1_9HELO</name>
<feature type="domain" description="Glycoside hydrolase family 2 immunoglobulin-like beta-sandwich" evidence="11">
    <location>
        <begin position="199"/>
        <end position="305"/>
    </location>
</feature>
<dbReference type="SUPFAM" id="SSF49785">
    <property type="entry name" value="Galactose-binding domain-like"/>
    <property type="match status" value="1"/>
</dbReference>
<organism evidence="14 15">
    <name type="scientific">Hyphodiscus hymeniophilus</name>
    <dbReference type="NCBI Taxonomy" id="353542"/>
    <lineage>
        <taxon>Eukaryota</taxon>
        <taxon>Fungi</taxon>
        <taxon>Dikarya</taxon>
        <taxon>Ascomycota</taxon>
        <taxon>Pezizomycotina</taxon>
        <taxon>Leotiomycetes</taxon>
        <taxon>Helotiales</taxon>
        <taxon>Hyphodiscaceae</taxon>
        <taxon>Hyphodiscus</taxon>
    </lineage>
</organism>
<feature type="domain" description="Mannosidase Ig/CBM-like" evidence="12">
    <location>
        <begin position="695"/>
        <end position="785"/>
    </location>
</feature>
<evidence type="ECO:0000313" key="14">
    <source>
        <dbReference type="EMBL" id="KAG0649033.1"/>
    </source>
</evidence>
<dbReference type="InterPro" id="IPR013783">
    <property type="entry name" value="Ig-like_fold"/>
</dbReference>
<dbReference type="Gene3D" id="3.20.20.80">
    <property type="entry name" value="Glycosidases"/>
    <property type="match status" value="1"/>
</dbReference>
<evidence type="ECO:0000256" key="9">
    <source>
        <dbReference type="ARBA" id="ARBA00041069"/>
    </source>
</evidence>